<dbReference type="InterPro" id="IPR011008">
    <property type="entry name" value="Dimeric_a/b-barrel"/>
</dbReference>
<sequence>MLTLSTFRVRFMLKLNRLLQVTSLAAAGLALTAFSISTPFVYPQGKAAIAQNAKLVVTHAFVKEGKSGPFYSRSEAVVKSLQGQPGLLAYSVRRQLFGNQAWTLTLWESENSKSAFIRSSAHQLAMAEASSVLSCARFLRVDWSGEVKNLDWDDVLDRLDTEAVSYSFGGLDC</sequence>
<proteinExistence type="predicted"/>
<dbReference type="Gene3D" id="3.30.70.100">
    <property type="match status" value="1"/>
</dbReference>
<organism evidence="1 2">
    <name type="scientific">Limnobacter profundi</name>
    <dbReference type="NCBI Taxonomy" id="2732163"/>
    <lineage>
        <taxon>Bacteria</taxon>
        <taxon>Pseudomonadati</taxon>
        <taxon>Pseudomonadota</taxon>
        <taxon>Betaproteobacteria</taxon>
        <taxon>Burkholderiales</taxon>
        <taxon>Burkholderiaceae</taxon>
        <taxon>Limnobacter</taxon>
    </lineage>
</organism>
<accession>A0ABX6N6E5</accession>
<protein>
    <recommendedName>
        <fullName evidence="3">DUF3291 domain-containing protein</fullName>
    </recommendedName>
</protein>
<dbReference type="EMBL" id="CP053084">
    <property type="protein sequence ID" value="QJR29984.1"/>
    <property type="molecule type" value="Genomic_DNA"/>
</dbReference>
<reference evidence="1 2" key="1">
    <citation type="submission" date="2020-05" db="EMBL/GenBank/DDBJ databases">
        <title>Compete genome of Limnobacter sp. SAORIC-580.</title>
        <authorList>
            <person name="Song J."/>
            <person name="Cho J.-C."/>
        </authorList>
    </citation>
    <scope>NUCLEOTIDE SEQUENCE [LARGE SCALE GENOMIC DNA]</scope>
    <source>
        <strain evidence="1 2">SAORIC-580</strain>
    </source>
</reference>
<gene>
    <name evidence="1" type="ORF">HKT17_09850</name>
</gene>
<dbReference type="SUPFAM" id="SSF54909">
    <property type="entry name" value="Dimeric alpha+beta barrel"/>
    <property type="match status" value="1"/>
</dbReference>
<evidence type="ECO:0000313" key="2">
    <source>
        <dbReference type="Proteomes" id="UP000501130"/>
    </source>
</evidence>
<dbReference type="RefSeq" id="WP_171099706.1">
    <property type="nucleotide sequence ID" value="NZ_CP053084.1"/>
</dbReference>
<evidence type="ECO:0008006" key="3">
    <source>
        <dbReference type="Google" id="ProtNLM"/>
    </source>
</evidence>
<name>A0ABX6N6E5_9BURK</name>
<keyword evidence="2" id="KW-1185">Reference proteome</keyword>
<dbReference type="Proteomes" id="UP000501130">
    <property type="component" value="Chromosome"/>
</dbReference>
<evidence type="ECO:0000313" key="1">
    <source>
        <dbReference type="EMBL" id="QJR29984.1"/>
    </source>
</evidence>